<dbReference type="Gene3D" id="2.40.50.100">
    <property type="match status" value="1"/>
</dbReference>
<feature type="domain" description="CusB-like beta-barrel" evidence="2">
    <location>
        <begin position="232"/>
        <end position="305"/>
    </location>
</feature>
<proteinExistence type="predicted"/>
<dbReference type="Proteomes" id="UP001168528">
    <property type="component" value="Unassembled WGS sequence"/>
</dbReference>
<dbReference type="Gene3D" id="2.40.30.170">
    <property type="match status" value="1"/>
</dbReference>
<keyword evidence="4" id="KW-1185">Reference proteome</keyword>
<dbReference type="PANTHER" id="PTHR30469">
    <property type="entry name" value="MULTIDRUG RESISTANCE PROTEIN MDTA"/>
    <property type="match status" value="1"/>
</dbReference>
<sequence length="366" mass="41670">MKILLFHVSIAGLLLLQNCTNKKQTAKPAYKLLTEAVYASGNLLPNNEYKVFAQTDGVLLRKVADVGDTVTVGQILFELQNDKQNIRSRNALEQYRIAQRNAVQTSPVLQEMEATLASAKARWQNDSINHIRYKNLVEGKATSRIDYDRATLAYQTSKNEYLSLMNRYEKTRTQLQLEAQNAETQYKLSVEQNADYAIKSHINGIIYEVYKETGEVVKPTEPIALLGDPSQVYLKLTVDELDINRIKKGQQVLVKIDTYKNQVFKAKVTKIYPMLNERDQSFRVDARFEEDVPRLYAGLTVEANIIIQQKEKALTIPKTYLIGQDSVMIEKEGDAQLVKITKGIENFEYVEILSGLDTNSVLVMNY</sequence>
<accession>A0ABT8R2D9</accession>
<dbReference type="PANTHER" id="PTHR30469:SF33">
    <property type="entry name" value="SLR1207 PROTEIN"/>
    <property type="match status" value="1"/>
</dbReference>
<evidence type="ECO:0000256" key="1">
    <source>
        <dbReference type="SAM" id="Coils"/>
    </source>
</evidence>
<name>A0ABT8R2D9_9BACT</name>
<dbReference type="Pfam" id="PF25954">
    <property type="entry name" value="Beta-barrel_RND_2"/>
    <property type="match status" value="1"/>
</dbReference>
<dbReference type="Gene3D" id="1.10.287.470">
    <property type="entry name" value="Helix hairpin bin"/>
    <property type="match status" value="1"/>
</dbReference>
<evidence type="ECO:0000313" key="4">
    <source>
        <dbReference type="Proteomes" id="UP001168528"/>
    </source>
</evidence>
<keyword evidence="1" id="KW-0175">Coiled coil</keyword>
<dbReference type="InterPro" id="IPR058792">
    <property type="entry name" value="Beta-barrel_RND_2"/>
</dbReference>
<dbReference type="EMBL" id="JAUKPO010000003">
    <property type="protein sequence ID" value="MDO1446089.1"/>
    <property type="molecule type" value="Genomic_DNA"/>
</dbReference>
<reference evidence="3" key="1">
    <citation type="submission" date="2023-07" db="EMBL/GenBank/DDBJ databases">
        <title>The genome sequence of Rhodocytophaga aerolata KACC 12507.</title>
        <authorList>
            <person name="Zhang X."/>
        </authorList>
    </citation>
    <scope>NUCLEOTIDE SEQUENCE</scope>
    <source>
        <strain evidence="3">KACC 12507</strain>
    </source>
</reference>
<evidence type="ECO:0000313" key="3">
    <source>
        <dbReference type="EMBL" id="MDO1446089.1"/>
    </source>
</evidence>
<protein>
    <submittedName>
        <fullName evidence="3">Efflux RND transporter periplasmic adaptor subunit</fullName>
    </submittedName>
</protein>
<gene>
    <name evidence="3" type="ORF">Q0590_07495</name>
</gene>
<dbReference type="RefSeq" id="WP_302036891.1">
    <property type="nucleotide sequence ID" value="NZ_JAUKPO010000003.1"/>
</dbReference>
<comment type="caution">
    <text evidence="3">The sequence shown here is derived from an EMBL/GenBank/DDBJ whole genome shotgun (WGS) entry which is preliminary data.</text>
</comment>
<organism evidence="3 4">
    <name type="scientific">Rhodocytophaga aerolata</name>
    <dbReference type="NCBI Taxonomy" id="455078"/>
    <lineage>
        <taxon>Bacteria</taxon>
        <taxon>Pseudomonadati</taxon>
        <taxon>Bacteroidota</taxon>
        <taxon>Cytophagia</taxon>
        <taxon>Cytophagales</taxon>
        <taxon>Rhodocytophagaceae</taxon>
        <taxon>Rhodocytophaga</taxon>
    </lineage>
</organism>
<feature type="coiled-coil region" evidence="1">
    <location>
        <begin position="158"/>
        <end position="185"/>
    </location>
</feature>
<dbReference type="SUPFAM" id="SSF111369">
    <property type="entry name" value="HlyD-like secretion proteins"/>
    <property type="match status" value="1"/>
</dbReference>
<evidence type="ECO:0000259" key="2">
    <source>
        <dbReference type="Pfam" id="PF25954"/>
    </source>
</evidence>